<feature type="region of interest" description="Disordered" evidence="1">
    <location>
        <begin position="35"/>
        <end position="74"/>
    </location>
</feature>
<dbReference type="InParanoid" id="A0A200PP46"/>
<dbReference type="Proteomes" id="UP000195402">
    <property type="component" value="Unassembled WGS sequence"/>
</dbReference>
<dbReference type="PANTHER" id="PTHR34282">
    <property type="entry name" value="OS01G0228800 PROTEIN-RELATED"/>
    <property type="match status" value="1"/>
</dbReference>
<dbReference type="Pfam" id="PF14383">
    <property type="entry name" value="VARLMGL"/>
    <property type="match status" value="1"/>
</dbReference>
<dbReference type="EMBL" id="MVGT01004386">
    <property type="protein sequence ID" value="OUZ99972.1"/>
    <property type="molecule type" value="Genomic_DNA"/>
</dbReference>
<keyword evidence="5" id="KW-1185">Reference proteome</keyword>
<proteinExistence type="predicted"/>
<feature type="compositionally biased region" description="Polar residues" evidence="1">
    <location>
        <begin position="493"/>
        <end position="506"/>
    </location>
</feature>
<dbReference type="InterPro" id="IPR025486">
    <property type="entry name" value="DUF4378"/>
</dbReference>
<reference evidence="4 5" key="1">
    <citation type="journal article" date="2017" name="Mol. Plant">
        <title>The Genome of Medicinal Plant Macleaya cordata Provides New Insights into Benzylisoquinoline Alkaloids Metabolism.</title>
        <authorList>
            <person name="Liu X."/>
            <person name="Liu Y."/>
            <person name="Huang P."/>
            <person name="Ma Y."/>
            <person name="Qing Z."/>
            <person name="Tang Q."/>
            <person name="Cao H."/>
            <person name="Cheng P."/>
            <person name="Zheng Y."/>
            <person name="Yuan Z."/>
            <person name="Zhou Y."/>
            <person name="Liu J."/>
            <person name="Tang Z."/>
            <person name="Zhuo Y."/>
            <person name="Zhang Y."/>
            <person name="Yu L."/>
            <person name="Huang J."/>
            <person name="Yang P."/>
            <person name="Peng Q."/>
            <person name="Zhang J."/>
            <person name="Jiang W."/>
            <person name="Zhang Z."/>
            <person name="Lin K."/>
            <person name="Ro D.K."/>
            <person name="Chen X."/>
            <person name="Xiong X."/>
            <person name="Shang Y."/>
            <person name="Huang S."/>
            <person name="Zeng J."/>
        </authorList>
    </citation>
    <scope>NUCLEOTIDE SEQUENCE [LARGE SCALE GENOMIC DNA]</scope>
    <source>
        <strain evidence="5">cv. BLH2017</strain>
        <tissue evidence="4">Root</tissue>
    </source>
</reference>
<protein>
    <recommendedName>
        <fullName evidence="6">DUF4378 domain-containing protein</fullName>
    </recommendedName>
</protein>
<name>A0A200PP46_MACCD</name>
<feature type="domain" description="DUF3741" evidence="3">
    <location>
        <begin position="260"/>
        <end position="283"/>
    </location>
</feature>
<sequence length="883" mass="100312">MPQDSLKSVVYRSLVHCDDPNGVVENETIRKSKIYPKKLERKTNTRRSRKGSNSSLVYKEERNERVFSEGTSEELQAPPSFQLLEVSRGAQNLNQMIDSWSNGTAIDGQSEDIAKDLLRGALDLQESLIMLCKMQEASKFMSRLKKKHELQSELLDEVGVERVDSGRFGEKNYHRSLQNSRLSIGGSSRNCTEELKKVIRESLSRQNLLPIPSDEENFSLDQMKFDSVSDIPSTSSSQSSVVLSNDFASFGSSVSSTTRQKKAKSPSVIAKLMGLEEFPSESIPSLPKQSDNERNSNQRRPISDIEIPKARKPYFVNRDSDSERTTLEEIIETMQFKGLLQSKSHDERLNFGSHHPKKSFPKHMLDDEMPPIVIIKPLHFPSREVKRFIQEEGTSYYKEMSKKMEAREDPSSQRFIQDEVAVEPKVILSKMEAKEEPVSNVITQDEEVLDPKNLSLKLEVKEESPARRLIREDGNLMSTQIVRKQRPKELKTMETSTTNKMKASVSQHHKPEKMEKTNNKVGKMQKTLPNRRKLMEKETAKASTAARSLDQVKATSTKSRKLENGSIISRDHMHLQQSTTKNPISRRTIKPTLQNAIDQTKQSRTRKEKPVRDSLLDTSITDTLQCKDGIKEIHPADKMSSVSSETSTLFDDQQPTNKGMEAAKVHMEDHKEEDQTALCEVPPQTSQHVSGIDSSEEAKQLVDHKIEFPSKEINLKRLFLSSPSFLSSAEELFDLNVNQPIILQTTLVQDIGMINTRLYFDCATELMEHKSRWNSRVLHPLIRTRLANPGTNISLDGLVEEVCNEIEISRSYSKIDGDNGVPVDNLFKMLENDLKRKEMLGNGGWDLGWMNGFSVNEADQVVGEMEKKVLSELIDEFIIDLVF</sequence>
<evidence type="ECO:0000259" key="2">
    <source>
        <dbReference type="Pfam" id="PF14309"/>
    </source>
</evidence>
<feature type="region of interest" description="Disordered" evidence="1">
    <location>
        <begin position="280"/>
        <end position="308"/>
    </location>
</feature>
<evidence type="ECO:0008006" key="6">
    <source>
        <dbReference type="Google" id="ProtNLM"/>
    </source>
</evidence>
<feature type="region of interest" description="Disordered" evidence="1">
    <location>
        <begin position="485"/>
        <end position="513"/>
    </location>
</feature>
<dbReference type="PANTHER" id="PTHR34282:SF2">
    <property type="entry name" value="DUF3741 DOMAIN-CONTAINING PROTEIN"/>
    <property type="match status" value="1"/>
</dbReference>
<dbReference type="STRING" id="56857.A0A200PP46"/>
<evidence type="ECO:0000259" key="3">
    <source>
        <dbReference type="Pfam" id="PF14383"/>
    </source>
</evidence>
<dbReference type="Pfam" id="PF14309">
    <property type="entry name" value="DUF4378"/>
    <property type="match status" value="1"/>
</dbReference>
<dbReference type="AlphaFoldDB" id="A0A200PP46"/>
<evidence type="ECO:0000313" key="5">
    <source>
        <dbReference type="Proteomes" id="UP000195402"/>
    </source>
</evidence>
<feature type="domain" description="DUF4378" evidence="2">
    <location>
        <begin position="753"/>
        <end position="876"/>
    </location>
</feature>
<evidence type="ECO:0000313" key="4">
    <source>
        <dbReference type="EMBL" id="OUZ99972.1"/>
    </source>
</evidence>
<feature type="region of interest" description="Disordered" evidence="1">
    <location>
        <begin position="539"/>
        <end position="593"/>
    </location>
</feature>
<feature type="compositionally biased region" description="Polar residues" evidence="1">
    <location>
        <begin position="575"/>
        <end position="593"/>
    </location>
</feature>
<organism evidence="4 5">
    <name type="scientific">Macleaya cordata</name>
    <name type="common">Five-seeded plume-poppy</name>
    <name type="synonym">Bocconia cordata</name>
    <dbReference type="NCBI Taxonomy" id="56857"/>
    <lineage>
        <taxon>Eukaryota</taxon>
        <taxon>Viridiplantae</taxon>
        <taxon>Streptophyta</taxon>
        <taxon>Embryophyta</taxon>
        <taxon>Tracheophyta</taxon>
        <taxon>Spermatophyta</taxon>
        <taxon>Magnoliopsida</taxon>
        <taxon>Ranunculales</taxon>
        <taxon>Papaveraceae</taxon>
        <taxon>Papaveroideae</taxon>
        <taxon>Macleaya</taxon>
    </lineage>
</organism>
<gene>
    <name evidence="4" type="ORF">BVC80_9069g92</name>
</gene>
<dbReference type="OrthoDB" id="1079501at2759"/>
<evidence type="ECO:0000256" key="1">
    <source>
        <dbReference type="SAM" id="MobiDB-lite"/>
    </source>
</evidence>
<feature type="compositionally biased region" description="Basic and acidic residues" evidence="1">
    <location>
        <begin position="290"/>
        <end position="308"/>
    </location>
</feature>
<dbReference type="OMA" id="GWRNGFS"/>
<dbReference type="FunCoup" id="A0A200PP46">
    <property type="interactions" value="408"/>
</dbReference>
<feature type="compositionally biased region" description="Basic and acidic residues" evidence="1">
    <location>
        <begin position="58"/>
        <end position="67"/>
    </location>
</feature>
<comment type="caution">
    <text evidence="4">The sequence shown here is derived from an EMBL/GenBank/DDBJ whole genome shotgun (WGS) entry which is preliminary data.</text>
</comment>
<dbReference type="InterPro" id="IPR032795">
    <property type="entry name" value="DUF3741-assoc"/>
</dbReference>
<accession>A0A200PP46</accession>